<keyword evidence="2" id="KW-1185">Reference proteome</keyword>
<accession>A0A1M6Q6Y1</accession>
<dbReference type="InterPro" id="IPR036412">
    <property type="entry name" value="HAD-like_sf"/>
</dbReference>
<dbReference type="InterPro" id="IPR006439">
    <property type="entry name" value="HAD-SF_hydro_IA"/>
</dbReference>
<dbReference type="SFLD" id="SFLDG01129">
    <property type="entry name" value="C1.5:_HAD__Beta-PGM__Phosphata"/>
    <property type="match status" value="1"/>
</dbReference>
<evidence type="ECO:0000313" key="2">
    <source>
        <dbReference type="Proteomes" id="UP000184386"/>
    </source>
</evidence>
<dbReference type="InterPro" id="IPR041492">
    <property type="entry name" value="HAD_2"/>
</dbReference>
<gene>
    <name evidence="1" type="ORF">SAMN02745136_01887</name>
</gene>
<dbReference type="SUPFAM" id="SSF56784">
    <property type="entry name" value="HAD-like"/>
    <property type="match status" value="1"/>
</dbReference>
<proteinExistence type="predicted"/>
<protein>
    <submittedName>
        <fullName evidence="1">Beta-phosphoglucomutase</fullName>
    </submittedName>
</protein>
<dbReference type="InterPro" id="IPR023214">
    <property type="entry name" value="HAD_sf"/>
</dbReference>
<reference evidence="1 2" key="1">
    <citation type="submission" date="2016-11" db="EMBL/GenBank/DDBJ databases">
        <authorList>
            <person name="Jaros S."/>
            <person name="Januszkiewicz K."/>
            <person name="Wedrychowicz H."/>
        </authorList>
    </citation>
    <scope>NUCLEOTIDE SEQUENCE [LARGE SCALE GENOMIC DNA]</scope>
    <source>
        <strain evidence="1 2">DSM 15929</strain>
    </source>
</reference>
<dbReference type="PRINTS" id="PR00413">
    <property type="entry name" value="HADHALOGNASE"/>
</dbReference>
<dbReference type="AlphaFoldDB" id="A0A1M6Q6Y1"/>
<dbReference type="Gene3D" id="1.10.150.240">
    <property type="entry name" value="Putative phosphatase, domain 2"/>
    <property type="match status" value="1"/>
</dbReference>
<dbReference type="PANTHER" id="PTHR18901">
    <property type="entry name" value="2-DEOXYGLUCOSE-6-PHOSPHATE PHOSPHATASE 2"/>
    <property type="match status" value="1"/>
</dbReference>
<dbReference type="SFLD" id="SFLDS00003">
    <property type="entry name" value="Haloacid_Dehalogenase"/>
    <property type="match status" value="1"/>
</dbReference>
<sequence>MKEMDKKYILFDFDGVIANTEESNAKYLRQALACFDITLTDEERSKLIGKNDPSLIAGLLSKSLKKVTLEEFTNKRRQIGNTYENSCMEPMPGLVSFIKEYRCKGIKTGIVTSTSTRLIIIALNRMNMMSLFDVIICGDMCTKSKPDPQGYLKAMNLLGARPEECIVFEDSPVGIQAAKSAGAFVAAYCGSGIKQDISKADISVDSFLECHEKIKSLIL</sequence>
<dbReference type="EMBL" id="FRAC01000009">
    <property type="protein sequence ID" value="SHK15900.1"/>
    <property type="molecule type" value="Genomic_DNA"/>
</dbReference>
<dbReference type="NCBIfam" id="TIGR01549">
    <property type="entry name" value="HAD-SF-IA-v1"/>
    <property type="match status" value="1"/>
</dbReference>
<dbReference type="PANTHER" id="PTHR18901:SF38">
    <property type="entry name" value="PSEUDOURIDINE-5'-PHOSPHATASE"/>
    <property type="match status" value="1"/>
</dbReference>
<name>A0A1M6Q6Y1_9FIRM</name>
<dbReference type="NCBIfam" id="TIGR01509">
    <property type="entry name" value="HAD-SF-IA-v3"/>
    <property type="match status" value="1"/>
</dbReference>
<evidence type="ECO:0000313" key="1">
    <source>
        <dbReference type="EMBL" id="SHK15900.1"/>
    </source>
</evidence>
<dbReference type="Gene3D" id="3.40.50.1000">
    <property type="entry name" value="HAD superfamily/HAD-like"/>
    <property type="match status" value="1"/>
</dbReference>
<dbReference type="Proteomes" id="UP000184386">
    <property type="component" value="Unassembled WGS sequence"/>
</dbReference>
<dbReference type="STRING" id="1121322.SAMN02745136_01887"/>
<dbReference type="Pfam" id="PF13419">
    <property type="entry name" value="HAD_2"/>
    <property type="match status" value="1"/>
</dbReference>
<organism evidence="1 2">
    <name type="scientific">Anaerocolumna jejuensis DSM 15929</name>
    <dbReference type="NCBI Taxonomy" id="1121322"/>
    <lineage>
        <taxon>Bacteria</taxon>
        <taxon>Bacillati</taxon>
        <taxon>Bacillota</taxon>
        <taxon>Clostridia</taxon>
        <taxon>Lachnospirales</taxon>
        <taxon>Lachnospiraceae</taxon>
        <taxon>Anaerocolumna</taxon>
    </lineage>
</organism>
<dbReference type="CDD" id="cd07505">
    <property type="entry name" value="HAD_BPGM-like"/>
    <property type="match status" value="1"/>
</dbReference>
<dbReference type="InterPro" id="IPR023198">
    <property type="entry name" value="PGP-like_dom2"/>
</dbReference>